<organism evidence="2 3">
    <name type="scientific">Streptomyces armeniacus</name>
    <dbReference type="NCBI Taxonomy" id="83291"/>
    <lineage>
        <taxon>Bacteria</taxon>
        <taxon>Bacillati</taxon>
        <taxon>Actinomycetota</taxon>
        <taxon>Actinomycetes</taxon>
        <taxon>Kitasatosporales</taxon>
        <taxon>Streptomycetaceae</taxon>
        <taxon>Streptomyces</taxon>
    </lineage>
</organism>
<keyword evidence="1" id="KW-0812">Transmembrane</keyword>
<feature type="transmembrane region" description="Helical" evidence="1">
    <location>
        <begin position="12"/>
        <end position="32"/>
    </location>
</feature>
<evidence type="ECO:0000313" key="2">
    <source>
        <dbReference type="EMBL" id="AXK32318.1"/>
    </source>
</evidence>
<keyword evidence="1" id="KW-0472">Membrane</keyword>
<dbReference type="KEGG" id="sarm:DVA86_06285"/>
<protein>
    <submittedName>
        <fullName evidence="2">DUF1772 domain-containing protein</fullName>
    </submittedName>
</protein>
<name>A0A345XL02_9ACTN</name>
<keyword evidence="1" id="KW-1133">Transmembrane helix</keyword>
<feature type="transmembrane region" description="Helical" evidence="1">
    <location>
        <begin position="65"/>
        <end position="86"/>
    </location>
</feature>
<sequence length="180" mass="19573">MTTTPRISRPSLRTGALFLATLTTGLTAGVFVDWSNTIMPGLGTVDDRTFVTASRALDDAIRNPLFLGVEFTGALLLTGLATVLHLRPEHRPVLRWVVVALVCYLVAVVTTFAVHEPLNEKVRTAGEFDTGAEFAAMRAQLDESRWAAWNAVRAVATTFAFGCLAWALVLHCRFAPRTAS</sequence>
<accession>A0A345XL02</accession>
<dbReference type="InterPro" id="IPR013901">
    <property type="entry name" value="Anthrone_oxy"/>
</dbReference>
<evidence type="ECO:0000313" key="3">
    <source>
        <dbReference type="Proteomes" id="UP000254425"/>
    </source>
</evidence>
<dbReference type="AlphaFoldDB" id="A0A345XL02"/>
<reference evidence="2 3" key="1">
    <citation type="submission" date="2018-07" db="EMBL/GenBank/DDBJ databases">
        <title>Draft genome of the type strain Streptomyces armeniacus ATCC 15676.</title>
        <authorList>
            <person name="Labana P."/>
            <person name="Gosse J.T."/>
            <person name="Boddy C.N."/>
        </authorList>
    </citation>
    <scope>NUCLEOTIDE SEQUENCE [LARGE SCALE GENOMIC DNA]</scope>
    <source>
        <strain evidence="2 3">ATCC 15676</strain>
    </source>
</reference>
<dbReference type="RefSeq" id="WP_208876435.1">
    <property type="nucleotide sequence ID" value="NZ_CP031320.1"/>
</dbReference>
<feature type="transmembrane region" description="Helical" evidence="1">
    <location>
        <begin position="151"/>
        <end position="170"/>
    </location>
</feature>
<dbReference type="Proteomes" id="UP000254425">
    <property type="component" value="Chromosome"/>
</dbReference>
<evidence type="ECO:0000256" key="1">
    <source>
        <dbReference type="SAM" id="Phobius"/>
    </source>
</evidence>
<dbReference type="EMBL" id="CP031320">
    <property type="protein sequence ID" value="AXK32318.1"/>
    <property type="molecule type" value="Genomic_DNA"/>
</dbReference>
<feature type="transmembrane region" description="Helical" evidence="1">
    <location>
        <begin position="93"/>
        <end position="114"/>
    </location>
</feature>
<proteinExistence type="predicted"/>
<keyword evidence="3" id="KW-1185">Reference proteome</keyword>
<dbReference type="Pfam" id="PF08592">
    <property type="entry name" value="Anthrone_oxy"/>
    <property type="match status" value="1"/>
</dbReference>
<gene>
    <name evidence="2" type="ORF">DVA86_06285</name>
</gene>